<comment type="pathway">
    <text evidence="3">Secondary metabolite biosynthesis; terpenoid biosynthesis.</text>
</comment>
<evidence type="ECO:0000256" key="7">
    <source>
        <dbReference type="ARBA" id="ARBA00022723"/>
    </source>
</evidence>
<dbReference type="EMBL" id="JARIHO010000006">
    <property type="protein sequence ID" value="KAJ7359619.1"/>
    <property type="molecule type" value="Genomic_DNA"/>
</dbReference>
<dbReference type="InterPro" id="IPR036396">
    <property type="entry name" value="Cyt_P450_sf"/>
</dbReference>
<evidence type="ECO:0000256" key="9">
    <source>
        <dbReference type="ARBA" id="ARBA00023002"/>
    </source>
</evidence>
<dbReference type="GO" id="GO:0005506">
    <property type="term" value="F:iron ion binding"/>
    <property type="evidence" value="ECO:0007669"/>
    <property type="project" value="InterPro"/>
</dbReference>
<evidence type="ECO:0000256" key="5">
    <source>
        <dbReference type="ARBA" id="ARBA00022617"/>
    </source>
</evidence>
<reference evidence="16" key="1">
    <citation type="submission" date="2023-03" db="EMBL/GenBank/DDBJ databases">
        <title>Massive genome expansion in bonnet fungi (Mycena s.s.) driven by repeated elements and novel gene families across ecological guilds.</title>
        <authorList>
            <consortium name="Lawrence Berkeley National Laboratory"/>
            <person name="Harder C.B."/>
            <person name="Miyauchi S."/>
            <person name="Viragh M."/>
            <person name="Kuo A."/>
            <person name="Thoen E."/>
            <person name="Andreopoulos B."/>
            <person name="Lu D."/>
            <person name="Skrede I."/>
            <person name="Drula E."/>
            <person name="Henrissat B."/>
            <person name="Morin E."/>
            <person name="Kohler A."/>
            <person name="Barry K."/>
            <person name="LaButti K."/>
            <person name="Morin E."/>
            <person name="Salamov A."/>
            <person name="Lipzen A."/>
            <person name="Mereny Z."/>
            <person name="Hegedus B."/>
            <person name="Baldrian P."/>
            <person name="Stursova M."/>
            <person name="Weitz H."/>
            <person name="Taylor A."/>
            <person name="Grigoriev I.V."/>
            <person name="Nagy L.G."/>
            <person name="Martin F."/>
            <person name="Kauserud H."/>
        </authorList>
    </citation>
    <scope>NUCLEOTIDE SEQUENCE</scope>
    <source>
        <strain evidence="16">CBHHK002</strain>
    </source>
</reference>
<evidence type="ECO:0000256" key="8">
    <source>
        <dbReference type="ARBA" id="ARBA00022989"/>
    </source>
</evidence>
<feature type="non-terminal residue" evidence="16">
    <location>
        <position position="1"/>
    </location>
</feature>
<dbReference type="PRINTS" id="PR00385">
    <property type="entry name" value="P450"/>
</dbReference>
<dbReference type="InterPro" id="IPR001128">
    <property type="entry name" value="Cyt_P450"/>
</dbReference>
<evidence type="ECO:0000256" key="6">
    <source>
        <dbReference type="ARBA" id="ARBA00022692"/>
    </source>
</evidence>
<evidence type="ECO:0000256" key="1">
    <source>
        <dbReference type="ARBA" id="ARBA00001971"/>
    </source>
</evidence>
<evidence type="ECO:0000256" key="10">
    <source>
        <dbReference type="ARBA" id="ARBA00023004"/>
    </source>
</evidence>
<dbReference type="SUPFAM" id="SSF48264">
    <property type="entry name" value="Cytochrome P450"/>
    <property type="match status" value="1"/>
</dbReference>
<keyword evidence="11 14" id="KW-0503">Monooxygenase</keyword>
<comment type="cofactor">
    <cofactor evidence="1 13">
        <name>heme</name>
        <dbReference type="ChEBI" id="CHEBI:30413"/>
    </cofactor>
</comment>
<dbReference type="PRINTS" id="PR00463">
    <property type="entry name" value="EP450I"/>
</dbReference>
<evidence type="ECO:0000256" key="11">
    <source>
        <dbReference type="ARBA" id="ARBA00023033"/>
    </source>
</evidence>
<evidence type="ECO:0000256" key="15">
    <source>
        <dbReference type="SAM" id="SignalP"/>
    </source>
</evidence>
<dbReference type="Gene3D" id="1.10.630.10">
    <property type="entry name" value="Cytochrome P450"/>
    <property type="match status" value="1"/>
</dbReference>
<evidence type="ECO:0000256" key="4">
    <source>
        <dbReference type="ARBA" id="ARBA00010617"/>
    </source>
</evidence>
<keyword evidence="15" id="KW-0732">Signal</keyword>
<dbReference type="GO" id="GO:0016705">
    <property type="term" value="F:oxidoreductase activity, acting on paired donors, with incorporation or reduction of molecular oxygen"/>
    <property type="evidence" value="ECO:0007669"/>
    <property type="project" value="InterPro"/>
</dbReference>
<keyword evidence="7 13" id="KW-0479">Metal-binding</keyword>
<dbReference type="InterPro" id="IPR050121">
    <property type="entry name" value="Cytochrome_P450_monoxygenase"/>
</dbReference>
<dbReference type="InterPro" id="IPR002401">
    <property type="entry name" value="Cyt_P450_E_grp-I"/>
</dbReference>
<keyword evidence="5 13" id="KW-0349">Heme</keyword>
<protein>
    <submittedName>
        <fullName evidence="16">Cytochrome P450</fullName>
    </submittedName>
</protein>
<evidence type="ECO:0000313" key="17">
    <source>
        <dbReference type="Proteomes" id="UP001218218"/>
    </source>
</evidence>
<dbReference type="Proteomes" id="UP001218218">
    <property type="component" value="Unassembled WGS sequence"/>
</dbReference>
<comment type="similarity">
    <text evidence="4 14">Belongs to the cytochrome P450 family.</text>
</comment>
<keyword evidence="17" id="KW-1185">Reference proteome</keyword>
<dbReference type="Pfam" id="PF00067">
    <property type="entry name" value="p450"/>
    <property type="match status" value="1"/>
</dbReference>
<dbReference type="PROSITE" id="PS00086">
    <property type="entry name" value="CYTOCHROME_P450"/>
    <property type="match status" value="1"/>
</dbReference>
<evidence type="ECO:0000313" key="16">
    <source>
        <dbReference type="EMBL" id="KAJ7359619.1"/>
    </source>
</evidence>
<accession>A0AAD7AIY2</accession>
<dbReference type="GO" id="GO:0004497">
    <property type="term" value="F:monooxygenase activity"/>
    <property type="evidence" value="ECO:0007669"/>
    <property type="project" value="UniProtKB-KW"/>
</dbReference>
<evidence type="ECO:0000256" key="13">
    <source>
        <dbReference type="PIRSR" id="PIRSR602401-1"/>
    </source>
</evidence>
<feature type="chain" id="PRO_5042022485" evidence="15">
    <location>
        <begin position="19"/>
        <end position="564"/>
    </location>
</feature>
<sequence length="564" mass="62793">MARLLLAAFAVWLTKVVVEKTLSFRSAAREISALPYAGVLWLHPFRSLALVSGRWFPIPSQIGSWYSKFTPYVKHGSTAIGSVLLSGSVPTIWLADAEGIKTVAGEATVFQKDVEAYEALNFYGKNVVGTEGADWRRHRQIAKPAFNEAGNAFAWMETVRVVNEWFAELDAIQAKQDKPITLDATKDLVQVTLLVISSAGFGRRASWQQNVFAAVPPGQLMAFGPAIFAVVEHLFTKVLMPEWLYTLSERVYIPVIGRIVRDTNHAYEALKLHMLELVSMSRAWVVDGRISNMDAGLLRNLVEANMTAQEDEDAPNAATNSFKSLTDDELLSNTFTFLLAGHETTAHSLVFAVALLALYPDVQLRIYEEALTLWPDGAPITATTSSYKESMPRLPYALATFHETIRLFPPIVRISKIVHADTTIKAHRFTTTSNGDIDNIQNISVPVKTGNMIMVDIRGLHMNPMYWGSDAASFKPERFVDTDSYKWPRDAFVAFSAGPRNCIGQRFALTESVCVLASLVRTYEISVPEKLRAKPFEEQKRSLLSWVPGVTMTPTNCVVSLKRR</sequence>
<keyword evidence="6" id="KW-0812">Transmembrane</keyword>
<dbReference type="GO" id="GO:0016020">
    <property type="term" value="C:membrane"/>
    <property type="evidence" value="ECO:0007669"/>
    <property type="project" value="UniProtKB-SubCell"/>
</dbReference>
<keyword evidence="10 13" id="KW-0408">Iron</keyword>
<dbReference type="InterPro" id="IPR017972">
    <property type="entry name" value="Cyt_P450_CS"/>
</dbReference>
<name>A0AAD7AIY2_9AGAR</name>
<evidence type="ECO:0000256" key="3">
    <source>
        <dbReference type="ARBA" id="ARBA00004721"/>
    </source>
</evidence>
<evidence type="ECO:0000256" key="2">
    <source>
        <dbReference type="ARBA" id="ARBA00004370"/>
    </source>
</evidence>
<feature type="signal peptide" evidence="15">
    <location>
        <begin position="1"/>
        <end position="18"/>
    </location>
</feature>
<comment type="caution">
    <text evidence="16">The sequence shown here is derived from an EMBL/GenBank/DDBJ whole genome shotgun (WGS) entry which is preliminary data.</text>
</comment>
<evidence type="ECO:0000256" key="14">
    <source>
        <dbReference type="RuleBase" id="RU000461"/>
    </source>
</evidence>
<keyword evidence="8" id="KW-1133">Transmembrane helix</keyword>
<keyword evidence="9 14" id="KW-0560">Oxidoreductase</keyword>
<keyword evidence="12" id="KW-0472">Membrane</keyword>
<dbReference type="PANTHER" id="PTHR24305">
    <property type="entry name" value="CYTOCHROME P450"/>
    <property type="match status" value="1"/>
</dbReference>
<dbReference type="AlphaFoldDB" id="A0AAD7AIY2"/>
<gene>
    <name evidence="16" type="ORF">DFH08DRAFT_846555</name>
</gene>
<evidence type="ECO:0000256" key="12">
    <source>
        <dbReference type="ARBA" id="ARBA00023136"/>
    </source>
</evidence>
<dbReference type="PANTHER" id="PTHR24305:SF166">
    <property type="entry name" value="CYTOCHROME P450 12A4, MITOCHONDRIAL-RELATED"/>
    <property type="match status" value="1"/>
</dbReference>
<organism evidence="16 17">
    <name type="scientific">Mycena albidolilacea</name>
    <dbReference type="NCBI Taxonomy" id="1033008"/>
    <lineage>
        <taxon>Eukaryota</taxon>
        <taxon>Fungi</taxon>
        <taxon>Dikarya</taxon>
        <taxon>Basidiomycota</taxon>
        <taxon>Agaricomycotina</taxon>
        <taxon>Agaricomycetes</taxon>
        <taxon>Agaricomycetidae</taxon>
        <taxon>Agaricales</taxon>
        <taxon>Marasmiineae</taxon>
        <taxon>Mycenaceae</taxon>
        <taxon>Mycena</taxon>
    </lineage>
</organism>
<feature type="binding site" description="axial binding residue" evidence="13">
    <location>
        <position position="502"/>
    </location>
    <ligand>
        <name>heme</name>
        <dbReference type="ChEBI" id="CHEBI:30413"/>
    </ligand>
    <ligandPart>
        <name>Fe</name>
        <dbReference type="ChEBI" id="CHEBI:18248"/>
    </ligandPart>
</feature>
<proteinExistence type="inferred from homology"/>
<comment type="subcellular location">
    <subcellularLocation>
        <location evidence="2">Membrane</location>
    </subcellularLocation>
</comment>
<dbReference type="GO" id="GO:0020037">
    <property type="term" value="F:heme binding"/>
    <property type="evidence" value="ECO:0007669"/>
    <property type="project" value="InterPro"/>
</dbReference>